<comment type="similarity">
    <text evidence="2">Belongs to the glutamate-gated ion channel (TC 1.A.10.1) family.</text>
</comment>
<gene>
    <name evidence="12" type="primary">LOC108739784</name>
</gene>
<proteinExistence type="inferred from homology"/>
<evidence type="ECO:0000256" key="3">
    <source>
        <dbReference type="ARBA" id="ARBA00022475"/>
    </source>
</evidence>
<dbReference type="GO" id="GO:0015276">
    <property type="term" value="F:ligand-gated monoatomic ion channel activity"/>
    <property type="evidence" value="ECO:0007669"/>
    <property type="project" value="InterPro"/>
</dbReference>
<feature type="transmembrane region" description="Helical" evidence="9">
    <location>
        <begin position="222"/>
        <end position="242"/>
    </location>
</feature>
<dbReference type="GO" id="GO:0005886">
    <property type="term" value="C:plasma membrane"/>
    <property type="evidence" value="ECO:0007669"/>
    <property type="project" value="UniProtKB-SubCell"/>
</dbReference>
<keyword evidence="4 9" id="KW-0812">Transmembrane</keyword>
<evidence type="ECO:0000256" key="6">
    <source>
        <dbReference type="ARBA" id="ARBA00023136"/>
    </source>
</evidence>
<dbReference type="InterPro" id="IPR001320">
    <property type="entry name" value="Iontro_rcpt_C"/>
</dbReference>
<evidence type="ECO:0000256" key="5">
    <source>
        <dbReference type="ARBA" id="ARBA00022989"/>
    </source>
</evidence>
<dbReference type="PANTHER" id="PTHR42643:SF24">
    <property type="entry name" value="IONOTROPIC RECEPTOR 60A"/>
    <property type="match status" value="1"/>
</dbReference>
<comment type="subcellular location">
    <subcellularLocation>
        <location evidence="1">Cell membrane</location>
        <topology evidence="1">Multi-pass membrane protein</topology>
    </subcellularLocation>
</comment>
<dbReference type="SUPFAM" id="SSF53850">
    <property type="entry name" value="Periplasmic binding protein-like II"/>
    <property type="match status" value="1"/>
</dbReference>
<dbReference type="GeneID" id="108739784"/>
<evidence type="ECO:0000256" key="8">
    <source>
        <dbReference type="ARBA" id="ARBA00023180"/>
    </source>
</evidence>
<keyword evidence="8" id="KW-0325">Glycoprotein</keyword>
<evidence type="ECO:0000313" key="11">
    <source>
        <dbReference type="Proteomes" id="UP000192223"/>
    </source>
</evidence>
<evidence type="ECO:0000313" key="12">
    <source>
        <dbReference type="RefSeq" id="XP_025831498.1"/>
    </source>
</evidence>
<keyword evidence="3" id="KW-1003">Cell membrane</keyword>
<evidence type="ECO:0000256" key="9">
    <source>
        <dbReference type="SAM" id="Phobius"/>
    </source>
</evidence>
<evidence type="ECO:0000256" key="2">
    <source>
        <dbReference type="ARBA" id="ARBA00008685"/>
    </source>
</evidence>
<keyword evidence="11" id="KW-1185">Reference proteome</keyword>
<name>A0A7F5R6A3_AGRPL</name>
<dbReference type="GO" id="GO:0050906">
    <property type="term" value="P:detection of stimulus involved in sensory perception"/>
    <property type="evidence" value="ECO:0007669"/>
    <property type="project" value="UniProtKB-ARBA"/>
</dbReference>
<feature type="transmembrane region" description="Helical" evidence="9">
    <location>
        <begin position="496"/>
        <end position="517"/>
    </location>
</feature>
<sequence length="624" mass="71714">MKTYPFLLDKLLREFSFDFVMGQISEDYKLLNADLLQSFPNKCVNYVLFVYDIMKCKHLIGIQHTNKVVIVSSSSQWRVHEFLHSDISHSFVNVLVVTQSDKIVSENECFTSFIFKNKRNLDNEGDASWDGVEVRLIKLIGTIFNFTTDFREANEINTLGQSEAVIKQIIQRKANLGIGGIYVTDETISKVEMSQPYTQDCAAFISLTSTAMPRWRAIMGPFHWTVWLILTLVYLLAIFPLSFSDRHSLKYLFRTPEEMENMFWYVFGTFTNCFTFKGKRSWTQSHKYATRILIGFYWIFTIIITSCYTGSIIAFVTLPTIPETTDTAQQFLSGHYQIGTLDKGGWQHWFNDTTDPVTQKLLKNLDLVPTVEDGLKNTTKAFFWPYAFLGSKAQLNYIVRTSFTTKNKRALLHIAKECFVPFGVSIIFNKNENYREIVNKGLLRAVESGFLVKFTHDVEWDMIRSSTGRLLQANSGGSLKILIEDRALTLKDTEGMFLLLGFGIILGGISLLTEWLGGCFNLCRRRRLSTSSLSSNPFSFDDLTPREKIDSIASLHYREENLTDKKHEKLNTEEMEDKITDYDIKECFDKILNFSEKLDGFNDKEKSNEEGSKCDTKVIKIGIK</sequence>
<dbReference type="Gene3D" id="3.40.190.10">
    <property type="entry name" value="Periplasmic binding protein-like II"/>
    <property type="match status" value="1"/>
</dbReference>
<evidence type="ECO:0000256" key="7">
    <source>
        <dbReference type="ARBA" id="ARBA00023170"/>
    </source>
</evidence>
<dbReference type="InParanoid" id="A0A7F5R6A3"/>
<organism evidence="11 12">
    <name type="scientific">Agrilus planipennis</name>
    <name type="common">Emerald ash borer</name>
    <name type="synonym">Agrilus marcopoli</name>
    <dbReference type="NCBI Taxonomy" id="224129"/>
    <lineage>
        <taxon>Eukaryota</taxon>
        <taxon>Metazoa</taxon>
        <taxon>Ecdysozoa</taxon>
        <taxon>Arthropoda</taxon>
        <taxon>Hexapoda</taxon>
        <taxon>Insecta</taxon>
        <taxon>Pterygota</taxon>
        <taxon>Neoptera</taxon>
        <taxon>Endopterygota</taxon>
        <taxon>Coleoptera</taxon>
        <taxon>Polyphaga</taxon>
        <taxon>Elateriformia</taxon>
        <taxon>Buprestoidea</taxon>
        <taxon>Buprestidae</taxon>
        <taxon>Agrilinae</taxon>
        <taxon>Agrilus</taxon>
    </lineage>
</organism>
<evidence type="ECO:0000256" key="4">
    <source>
        <dbReference type="ARBA" id="ARBA00022692"/>
    </source>
</evidence>
<dbReference type="Pfam" id="PF00060">
    <property type="entry name" value="Lig_chan"/>
    <property type="match status" value="1"/>
</dbReference>
<dbReference type="RefSeq" id="XP_025831498.1">
    <property type="nucleotide sequence ID" value="XM_025975713.1"/>
</dbReference>
<reference evidence="12" key="1">
    <citation type="submission" date="2025-08" db="UniProtKB">
        <authorList>
            <consortium name="RefSeq"/>
        </authorList>
    </citation>
    <scope>IDENTIFICATION</scope>
    <source>
        <tissue evidence="12">Entire body</tissue>
    </source>
</reference>
<dbReference type="OrthoDB" id="6500454at2759"/>
<accession>A0A7F5R6A3</accession>
<dbReference type="AlphaFoldDB" id="A0A7F5R6A3"/>
<dbReference type="Proteomes" id="UP000192223">
    <property type="component" value="Unplaced"/>
</dbReference>
<dbReference type="PANTHER" id="PTHR42643">
    <property type="entry name" value="IONOTROPIC RECEPTOR 20A-RELATED"/>
    <property type="match status" value="1"/>
</dbReference>
<dbReference type="InterPro" id="IPR052192">
    <property type="entry name" value="Insect_Ionotropic_Sensory_Rcpt"/>
</dbReference>
<dbReference type="KEGG" id="apln:108739784"/>
<dbReference type="CTD" id="33157"/>
<evidence type="ECO:0000259" key="10">
    <source>
        <dbReference type="Pfam" id="PF00060"/>
    </source>
</evidence>
<protein>
    <submittedName>
        <fullName evidence="12">Ionotropic receptor 21a</fullName>
    </submittedName>
</protein>
<keyword evidence="6 9" id="KW-0472">Membrane</keyword>
<evidence type="ECO:0000256" key="1">
    <source>
        <dbReference type="ARBA" id="ARBA00004651"/>
    </source>
</evidence>
<feature type="domain" description="Ionotropic glutamate receptor C-terminal" evidence="10">
    <location>
        <begin position="223"/>
        <end position="504"/>
    </location>
</feature>
<dbReference type="FunCoup" id="A0A7F5R6A3">
    <property type="interactions" value="9"/>
</dbReference>
<keyword evidence="5 9" id="KW-1133">Transmembrane helix</keyword>
<feature type="transmembrane region" description="Helical" evidence="9">
    <location>
        <begin position="292"/>
        <end position="316"/>
    </location>
</feature>
<keyword evidence="7 12" id="KW-0675">Receptor</keyword>
<dbReference type="Gene3D" id="1.10.287.70">
    <property type="match status" value="1"/>
</dbReference>